<feature type="coiled-coil region" evidence="13">
    <location>
        <begin position="76"/>
        <end position="109"/>
    </location>
</feature>
<evidence type="ECO:0000259" key="14">
    <source>
        <dbReference type="Pfam" id="PF12781"/>
    </source>
</evidence>
<reference evidence="15 16" key="1">
    <citation type="submission" date="2018-11" db="EMBL/GenBank/DDBJ databases">
        <authorList>
            <consortium name="Pathogen Informatics"/>
        </authorList>
    </citation>
    <scope>NUCLEOTIDE SEQUENCE [LARGE SCALE GENOMIC DNA]</scope>
</reference>
<dbReference type="Gene3D" id="1.10.8.1220">
    <property type="match status" value="1"/>
</dbReference>
<dbReference type="GO" id="GO:0051959">
    <property type="term" value="F:dynein light intermediate chain binding"/>
    <property type="evidence" value="ECO:0007669"/>
    <property type="project" value="InterPro"/>
</dbReference>
<keyword evidence="11" id="KW-0206">Cytoskeleton</keyword>
<dbReference type="EMBL" id="UYRU01087554">
    <property type="protein sequence ID" value="VDN35713.1"/>
    <property type="molecule type" value="Genomic_DNA"/>
</dbReference>
<dbReference type="GO" id="GO:0005874">
    <property type="term" value="C:microtubule"/>
    <property type="evidence" value="ECO:0007669"/>
    <property type="project" value="UniProtKB-KW"/>
</dbReference>
<comment type="subcellular location">
    <subcellularLocation>
        <location evidence="1">Cytoplasm</location>
        <location evidence="1">Cytoskeleton</location>
        <location evidence="1">Cilium axoneme</location>
    </subcellularLocation>
</comment>
<name>A0A3P7NF25_DIBLA</name>
<evidence type="ECO:0000256" key="9">
    <source>
        <dbReference type="ARBA" id="ARBA00023069"/>
    </source>
</evidence>
<evidence type="ECO:0000313" key="16">
    <source>
        <dbReference type="Proteomes" id="UP000281553"/>
    </source>
</evidence>
<keyword evidence="8 13" id="KW-0175">Coiled coil</keyword>
<dbReference type="AlphaFoldDB" id="A0A3P7NF25"/>
<proteinExistence type="inferred from homology"/>
<dbReference type="GO" id="GO:0005524">
    <property type="term" value="F:ATP binding"/>
    <property type="evidence" value="ECO:0007669"/>
    <property type="project" value="UniProtKB-KW"/>
</dbReference>
<dbReference type="GO" id="GO:0030286">
    <property type="term" value="C:dynein complex"/>
    <property type="evidence" value="ECO:0007669"/>
    <property type="project" value="UniProtKB-KW"/>
</dbReference>
<evidence type="ECO:0000256" key="13">
    <source>
        <dbReference type="SAM" id="Coils"/>
    </source>
</evidence>
<evidence type="ECO:0000256" key="11">
    <source>
        <dbReference type="ARBA" id="ARBA00023212"/>
    </source>
</evidence>
<comment type="similarity">
    <text evidence="2">Belongs to the dynein heavy chain family.</text>
</comment>
<dbReference type="PANTHER" id="PTHR22878:SF63">
    <property type="entry name" value="DYNEIN AXONEMAL HEAVY CHAIN 10"/>
    <property type="match status" value="1"/>
</dbReference>
<evidence type="ECO:0000256" key="7">
    <source>
        <dbReference type="ARBA" id="ARBA00023017"/>
    </source>
</evidence>
<evidence type="ECO:0000256" key="10">
    <source>
        <dbReference type="ARBA" id="ARBA00023175"/>
    </source>
</evidence>
<evidence type="ECO:0000256" key="3">
    <source>
        <dbReference type="ARBA" id="ARBA00022490"/>
    </source>
</evidence>
<evidence type="ECO:0000256" key="4">
    <source>
        <dbReference type="ARBA" id="ARBA00022701"/>
    </source>
</evidence>
<keyword evidence="6" id="KW-0067">ATP-binding</keyword>
<dbReference type="OrthoDB" id="10251809at2759"/>
<keyword evidence="16" id="KW-1185">Reference proteome</keyword>
<evidence type="ECO:0000256" key="1">
    <source>
        <dbReference type="ARBA" id="ARBA00004430"/>
    </source>
</evidence>
<dbReference type="Gene3D" id="1.20.920.20">
    <property type="match status" value="1"/>
</dbReference>
<dbReference type="GO" id="GO:0007018">
    <property type="term" value="P:microtubule-based movement"/>
    <property type="evidence" value="ECO:0007669"/>
    <property type="project" value="InterPro"/>
</dbReference>
<dbReference type="GO" id="GO:0005930">
    <property type="term" value="C:axoneme"/>
    <property type="evidence" value="ECO:0007669"/>
    <property type="project" value="UniProtKB-SubCell"/>
</dbReference>
<dbReference type="FunFam" id="1.10.8.1220:FF:000001">
    <property type="entry name" value="Dynein axonemal heavy chain 5"/>
    <property type="match status" value="1"/>
</dbReference>
<sequence length="301" mass="34181">MLASAALIDFNVTVKGLEDQLLARVITLEREKLERSRVELLTNMVANKKKVEQLEINLLFRLKNSQGSLVDDLGLLEVLQNTKKTAEAVMIQLAQAAETEAEINKAREEYRPVAERGALIYFLIQDMATINIMYESGLRQFLKLFDDSLISSEKSPVTQRRIAKILKFMLMRLWKFFTRGLYKKDTVMFTLTLAIRIGLQLNHVRKEEVDVLLKGGSALSIQTCPPKPARWIPDNVWLNVNAISKLRSFNGIVDQVSTHSEGRHAVEKGLLTVSQVLNFYHLSIAYFGLNCQISTKNIDKS</sequence>
<evidence type="ECO:0000256" key="12">
    <source>
        <dbReference type="ARBA" id="ARBA00023273"/>
    </source>
</evidence>
<dbReference type="GO" id="GO:0045505">
    <property type="term" value="F:dynein intermediate chain binding"/>
    <property type="evidence" value="ECO:0007669"/>
    <property type="project" value="InterPro"/>
</dbReference>
<keyword evidence="3" id="KW-0963">Cytoplasm</keyword>
<accession>A0A3P7NF25</accession>
<evidence type="ECO:0000256" key="5">
    <source>
        <dbReference type="ARBA" id="ARBA00022741"/>
    </source>
</evidence>
<evidence type="ECO:0000256" key="2">
    <source>
        <dbReference type="ARBA" id="ARBA00008887"/>
    </source>
</evidence>
<evidence type="ECO:0000313" key="15">
    <source>
        <dbReference type="EMBL" id="VDN35713.1"/>
    </source>
</evidence>
<keyword evidence="7" id="KW-0243">Dynein</keyword>
<protein>
    <recommendedName>
        <fullName evidence="14">Dynein heavy chain ATP-binding dynein motor region domain-containing protein</fullName>
    </recommendedName>
</protein>
<keyword evidence="4" id="KW-0493">Microtubule</keyword>
<evidence type="ECO:0000256" key="8">
    <source>
        <dbReference type="ARBA" id="ARBA00023054"/>
    </source>
</evidence>
<evidence type="ECO:0000256" key="6">
    <source>
        <dbReference type="ARBA" id="ARBA00022840"/>
    </source>
</evidence>
<gene>
    <name evidence="15" type="ORF">DILT_LOCUS16845</name>
</gene>
<keyword evidence="5" id="KW-0547">Nucleotide-binding</keyword>
<dbReference type="Pfam" id="PF12781">
    <property type="entry name" value="AAA_9"/>
    <property type="match status" value="1"/>
</dbReference>
<dbReference type="Proteomes" id="UP000281553">
    <property type="component" value="Unassembled WGS sequence"/>
</dbReference>
<feature type="domain" description="Dynein heavy chain ATP-binding dynein motor region" evidence="14">
    <location>
        <begin position="3"/>
        <end position="89"/>
    </location>
</feature>
<dbReference type="PANTHER" id="PTHR22878">
    <property type="entry name" value="DYNEIN HEAVY CHAIN 6, AXONEMAL-LIKE-RELATED"/>
    <property type="match status" value="1"/>
</dbReference>
<keyword evidence="9" id="KW-0969">Cilium</keyword>
<keyword evidence="12" id="KW-0966">Cell projection</keyword>
<dbReference type="InterPro" id="IPR026983">
    <property type="entry name" value="DHC"/>
</dbReference>
<dbReference type="InterPro" id="IPR035706">
    <property type="entry name" value="AAA_9"/>
</dbReference>
<keyword evidence="10" id="KW-0505">Motor protein</keyword>
<organism evidence="15 16">
    <name type="scientific">Dibothriocephalus latus</name>
    <name type="common">Fish tapeworm</name>
    <name type="synonym">Diphyllobothrium latum</name>
    <dbReference type="NCBI Taxonomy" id="60516"/>
    <lineage>
        <taxon>Eukaryota</taxon>
        <taxon>Metazoa</taxon>
        <taxon>Spiralia</taxon>
        <taxon>Lophotrochozoa</taxon>
        <taxon>Platyhelminthes</taxon>
        <taxon>Cestoda</taxon>
        <taxon>Eucestoda</taxon>
        <taxon>Diphyllobothriidea</taxon>
        <taxon>Diphyllobothriidae</taxon>
        <taxon>Dibothriocephalus</taxon>
    </lineage>
</organism>